<feature type="domain" description="Zinc finger DksA/TraR C4-type" evidence="7">
    <location>
        <begin position="88"/>
        <end position="119"/>
    </location>
</feature>
<evidence type="ECO:0000256" key="6">
    <source>
        <dbReference type="SAM" id="MobiDB-lite"/>
    </source>
</evidence>
<keyword evidence="2" id="KW-0863">Zinc-finger</keyword>
<feature type="compositionally biased region" description="Basic and acidic residues" evidence="6">
    <location>
        <begin position="190"/>
        <end position="204"/>
    </location>
</feature>
<evidence type="ECO:0000313" key="9">
    <source>
        <dbReference type="Proteomes" id="UP000198828"/>
    </source>
</evidence>
<dbReference type="InterPro" id="IPR000962">
    <property type="entry name" value="Znf_DskA_TraR"/>
</dbReference>
<dbReference type="Proteomes" id="UP000198828">
    <property type="component" value="Unassembled WGS sequence"/>
</dbReference>
<organism evidence="8 9">
    <name type="scientific">Tepidimicrobium xylanilyticum</name>
    <dbReference type="NCBI Taxonomy" id="1123352"/>
    <lineage>
        <taxon>Bacteria</taxon>
        <taxon>Bacillati</taxon>
        <taxon>Bacillota</taxon>
        <taxon>Tissierellia</taxon>
        <taxon>Tissierellales</taxon>
        <taxon>Tepidimicrobiaceae</taxon>
        <taxon>Tepidimicrobium</taxon>
    </lineage>
</organism>
<dbReference type="InterPro" id="IPR014240">
    <property type="entry name" value="YteA"/>
</dbReference>
<feature type="compositionally biased region" description="Basic and acidic residues" evidence="6">
    <location>
        <begin position="143"/>
        <end position="167"/>
    </location>
</feature>
<dbReference type="PANTHER" id="PTHR33823:SF4">
    <property type="entry name" value="GENERAL STRESS PROTEIN 16O"/>
    <property type="match status" value="1"/>
</dbReference>
<evidence type="ECO:0000259" key="7">
    <source>
        <dbReference type="Pfam" id="PF01258"/>
    </source>
</evidence>
<evidence type="ECO:0000256" key="2">
    <source>
        <dbReference type="ARBA" id="ARBA00022771"/>
    </source>
</evidence>
<reference evidence="8 9" key="1">
    <citation type="submission" date="2016-10" db="EMBL/GenBank/DDBJ databases">
        <authorList>
            <person name="de Groot N.N."/>
        </authorList>
    </citation>
    <scope>NUCLEOTIDE SEQUENCE [LARGE SCALE GENOMIC DNA]</scope>
    <source>
        <strain evidence="8 9">DSM 23310</strain>
    </source>
</reference>
<evidence type="ECO:0000256" key="5">
    <source>
        <dbReference type="SAM" id="Coils"/>
    </source>
</evidence>
<dbReference type="Pfam" id="PF01258">
    <property type="entry name" value="zf-dskA_traR"/>
    <property type="match status" value="1"/>
</dbReference>
<dbReference type="OrthoDB" id="9811543at2"/>
<dbReference type="PANTHER" id="PTHR33823">
    <property type="entry name" value="RNA POLYMERASE-BINDING TRANSCRIPTION FACTOR DKSA-RELATED"/>
    <property type="match status" value="1"/>
</dbReference>
<name>A0A1H2YSR6_9FIRM</name>
<keyword evidence="5" id="KW-0175">Coiled coil</keyword>
<dbReference type="SUPFAM" id="SSF109635">
    <property type="entry name" value="DnaK suppressor protein DksA, alpha-hairpin domain"/>
    <property type="match status" value="1"/>
</dbReference>
<keyword evidence="3" id="KW-0862">Zinc</keyword>
<feature type="compositionally biased region" description="Acidic residues" evidence="6">
    <location>
        <begin position="178"/>
        <end position="189"/>
    </location>
</feature>
<keyword evidence="9" id="KW-1185">Reference proteome</keyword>
<dbReference type="InterPro" id="IPR037187">
    <property type="entry name" value="DnaK_N"/>
</dbReference>
<dbReference type="AlphaFoldDB" id="A0A1H2YSR6"/>
<gene>
    <name evidence="8" type="ORF">SAMN05660923_01709</name>
</gene>
<evidence type="ECO:0000313" key="8">
    <source>
        <dbReference type="EMBL" id="SDX08117.1"/>
    </source>
</evidence>
<dbReference type="SUPFAM" id="SSF57716">
    <property type="entry name" value="Glucocorticoid receptor-like (DNA-binding domain)"/>
    <property type="match status" value="1"/>
</dbReference>
<sequence length="204" mass="23662">MGDYEKGDFLGRLEYEKKRILDILDKMKNNGEFGAMDEYYTELSSYDNHPADLGTEMFVMEHEKGLIDQLQNTLNEIEESIKQLEGSDYGKCQVCGRKIDEERLRVIPYTKLCINCANSKIPLDRKRQFRPEEEDSISPFSKSHKEGNQFDREDSYQEVARYNKVESDPSFSTGDDLGIYDEEDSGVVEDVEKISEDYSDKVKE</sequence>
<feature type="zinc finger region" description="dksA C4-type" evidence="4">
    <location>
        <begin position="92"/>
        <end position="116"/>
    </location>
</feature>
<evidence type="ECO:0000256" key="4">
    <source>
        <dbReference type="PROSITE-ProRule" id="PRU00510"/>
    </source>
</evidence>
<dbReference type="EMBL" id="FNNG01000006">
    <property type="protein sequence ID" value="SDX08117.1"/>
    <property type="molecule type" value="Genomic_DNA"/>
</dbReference>
<dbReference type="PROSITE" id="PS51128">
    <property type="entry name" value="ZF_DKSA_2"/>
    <property type="match status" value="1"/>
</dbReference>
<dbReference type="NCBIfam" id="TIGR02890">
    <property type="entry name" value="bacill_yteA"/>
    <property type="match status" value="1"/>
</dbReference>
<feature type="region of interest" description="Disordered" evidence="6">
    <location>
        <begin position="127"/>
        <end position="204"/>
    </location>
</feature>
<evidence type="ECO:0000256" key="3">
    <source>
        <dbReference type="ARBA" id="ARBA00022833"/>
    </source>
</evidence>
<feature type="coiled-coil region" evidence="5">
    <location>
        <begin position="60"/>
        <end position="87"/>
    </location>
</feature>
<dbReference type="Gene3D" id="1.20.120.910">
    <property type="entry name" value="DksA, coiled-coil domain"/>
    <property type="match status" value="1"/>
</dbReference>
<protein>
    <submittedName>
        <fullName evidence="8">Transcriptional regulator, TraR/DksA family</fullName>
    </submittedName>
</protein>
<dbReference type="RefSeq" id="WP_093752756.1">
    <property type="nucleotide sequence ID" value="NZ_FNNG01000006.1"/>
</dbReference>
<accession>A0A1H2YSR6</accession>
<keyword evidence="1" id="KW-0479">Metal-binding</keyword>
<dbReference type="GO" id="GO:0008270">
    <property type="term" value="F:zinc ion binding"/>
    <property type="evidence" value="ECO:0007669"/>
    <property type="project" value="UniProtKB-KW"/>
</dbReference>
<evidence type="ECO:0000256" key="1">
    <source>
        <dbReference type="ARBA" id="ARBA00022723"/>
    </source>
</evidence>
<proteinExistence type="predicted"/>